<comment type="similarity">
    <text evidence="2">Belongs to the AzlC family.</text>
</comment>
<feature type="transmembrane region" description="Helical" evidence="8">
    <location>
        <begin position="205"/>
        <end position="221"/>
    </location>
</feature>
<evidence type="ECO:0000313" key="17">
    <source>
        <dbReference type="Proteomes" id="UP000372533"/>
    </source>
</evidence>
<reference evidence="12" key="3">
    <citation type="journal article" date="2018" name="Genome Biol.">
        <title>SKESA: strategic k-mer extension for scrupulous assemblies.</title>
        <authorList>
            <person name="Souvorov A."/>
            <person name="Agarwala R."/>
            <person name="Lipman D.J."/>
        </authorList>
    </citation>
    <scope>NUCLEOTIDE SEQUENCE</scope>
    <source>
        <strain evidence="12">HN1000</strain>
    </source>
</reference>
<dbReference type="Proteomes" id="UP000411588">
    <property type="component" value="Unassembled WGS sequence"/>
</dbReference>
<dbReference type="GeneID" id="66354679"/>
<organism evidence="11">
    <name type="scientific">Clostridioides difficile</name>
    <name type="common">Peptoclostridium difficile</name>
    <dbReference type="NCBI Taxonomy" id="1496"/>
    <lineage>
        <taxon>Bacteria</taxon>
        <taxon>Bacillati</taxon>
        <taxon>Bacillota</taxon>
        <taxon>Clostridia</taxon>
        <taxon>Peptostreptococcales</taxon>
        <taxon>Peptostreptococcaceae</taxon>
        <taxon>Clostridioides</taxon>
    </lineage>
</organism>
<dbReference type="AlphaFoldDB" id="A0A031WJM8"/>
<name>A0A031WJM8_CLODI</name>
<evidence type="ECO:0000256" key="5">
    <source>
        <dbReference type="ARBA" id="ARBA00022692"/>
    </source>
</evidence>
<reference evidence="13 16" key="2">
    <citation type="submission" date="2017-02" db="EMBL/GenBank/DDBJ databases">
        <authorList>
            <consortium name="Pathogen Informatics"/>
        </authorList>
    </citation>
    <scope>NUCLEOTIDE SEQUENCE [LARGE SCALE GENOMIC DNA]</scope>
    <source>
        <strain evidence="14">Clo34</strain>
        <strain evidence="18">clo34</strain>
        <strain evidence="17">tl291</strain>
        <strain evidence="15">Tl291</strain>
        <strain evidence="13 16">VRECD0157</strain>
    </source>
</reference>
<dbReference type="EMBL" id="LK932505">
    <property type="protein sequence ID" value="CDS85696.1"/>
    <property type="molecule type" value="Genomic_DNA"/>
</dbReference>
<evidence type="ECO:0000313" key="12">
    <source>
        <dbReference type="EMBL" id="HBH1542278.1"/>
    </source>
</evidence>
<sequence>MERTQQLKESFIASIPIFLGYIPIGIVGGILLQKSGLSPFQIALMVTLVFGGSSQFIAASMISTGASVTSIVLTTFIVNLRHFLMSSNLNMYIKNKSPKFILPFCHTITDETFAVNYEKFTAGNWSDRNAIYLNFFCLISSVLANFIGAFLGESISIDSSISGFILTSMFIALIVSQIKNKIYIVVFISSIIISVILYALFKSNLVIIVASILASLIGFFIEESYCKKEESYE</sequence>
<dbReference type="Pfam" id="PF03591">
    <property type="entry name" value="AzlC"/>
    <property type="match status" value="1"/>
</dbReference>
<evidence type="ECO:0000313" key="16">
    <source>
        <dbReference type="Proteomes" id="UP000189137"/>
    </source>
</evidence>
<comment type="subcellular location">
    <subcellularLocation>
        <location evidence="1">Cell membrane</location>
        <topology evidence="1">Multi-pass membrane protein</topology>
    </subcellularLocation>
</comment>
<evidence type="ECO:0000313" key="11">
    <source>
        <dbReference type="EMBL" id="CDT13761.1"/>
    </source>
</evidence>
<dbReference type="Proteomes" id="UP000878956">
    <property type="component" value="Unassembled WGS sequence"/>
</dbReference>
<reference evidence="12" key="4">
    <citation type="submission" date="2021-06" db="EMBL/GenBank/DDBJ databases">
        <authorList>
            <consortium name="NCBI Pathogen Detection Project"/>
        </authorList>
    </citation>
    <scope>NUCLEOTIDE SEQUENCE</scope>
    <source>
        <strain evidence="12">HN1000</strain>
    </source>
</reference>
<feature type="transmembrane region" description="Helical" evidence="8">
    <location>
        <begin position="157"/>
        <end position="175"/>
    </location>
</feature>
<evidence type="ECO:0000313" key="15">
    <source>
        <dbReference type="EMBL" id="VHX99685.1"/>
    </source>
</evidence>
<accession>A0A031WJM8</accession>
<keyword evidence="7 8" id="KW-0472">Membrane</keyword>
<evidence type="ECO:0000256" key="7">
    <source>
        <dbReference type="ARBA" id="ARBA00023136"/>
    </source>
</evidence>
<dbReference type="OMA" id="RPFAAQW"/>
<evidence type="ECO:0000313" key="10">
    <source>
        <dbReference type="EMBL" id="CDS87694.1"/>
    </source>
</evidence>
<feature type="transmembrane region" description="Helical" evidence="8">
    <location>
        <begin position="64"/>
        <end position="84"/>
    </location>
</feature>
<evidence type="ECO:0000256" key="8">
    <source>
        <dbReference type="SAM" id="Phobius"/>
    </source>
</evidence>
<protein>
    <submittedName>
        <fullName evidence="12 14">Transporter</fullName>
    </submittedName>
    <submittedName>
        <fullName evidence="13">Inner membrane protein YgaZ</fullName>
    </submittedName>
    <submittedName>
        <fullName evidence="10">Putative membrane protein</fullName>
    </submittedName>
    <submittedName>
        <fullName evidence="11">Putative transporter</fullName>
    </submittedName>
</protein>
<evidence type="ECO:0000313" key="14">
    <source>
        <dbReference type="EMBL" id="VFD29419.1"/>
    </source>
</evidence>
<dbReference type="Proteomes" id="UP000372533">
    <property type="component" value="Unassembled WGS sequence"/>
</dbReference>
<keyword evidence="4" id="KW-1003">Cell membrane</keyword>
<feature type="transmembrane region" description="Helical" evidence="8">
    <location>
        <begin position="39"/>
        <end position="58"/>
    </location>
</feature>
<dbReference type="PATRIC" id="fig|1496.1373.peg.2839"/>
<dbReference type="EMBL" id="CAAJVP010000003">
    <property type="protein sequence ID" value="VHX99685.1"/>
    <property type="molecule type" value="Genomic_DNA"/>
</dbReference>
<keyword evidence="5 8" id="KW-0812">Transmembrane</keyword>
<dbReference type="Proteomes" id="UP000189137">
    <property type="component" value="Unassembled WGS sequence"/>
</dbReference>
<dbReference type="KEGG" id="pdf:CD630DERM_22860"/>
<evidence type="ECO:0000256" key="2">
    <source>
        <dbReference type="ARBA" id="ARBA00010735"/>
    </source>
</evidence>
<evidence type="ECO:0000256" key="1">
    <source>
        <dbReference type="ARBA" id="ARBA00004651"/>
    </source>
</evidence>
<evidence type="ECO:0000256" key="4">
    <source>
        <dbReference type="ARBA" id="ARBA00022475"/>
    </source>
</evidence>
<evidence type="ECO:0000256" key="6">
    <source>
        <dbReference type="ARBA" id="ARBA00022989"/>
    </source>
</evidence>
<feature type="transmembrane region" description="Helical" evidence="8">
    <location>
        <begin position="131"/>
        <end position="151"/>
    </location>
</feature>
<dbReference type="GO" id="GO:0005886">
    <property type="term" value="C:plasma membrane"/>
    <property type="evidence" value="ECO:0007669"/>
    <property type="project" value="UniProtKB-SubCell"/>
</dbReference>
<dbReference type="PANTHER" id="PTHR34979:SF1">
    <property type="entry name" value="INNER MEMBRANE PROTEIN YGAZ"/>
    <property type="match status" value="1"/>
</dbReference>
<feature type="transmembrane region" description="Helical" evidence="8">
    <location>
        <begin position="182"/>
        <end position="199"/>
    </location>
</feature>
<evidence type="ECO:0000256" key="3">
    <source>
        <dbReference type="ARBA" id="ARBA00022448"/>
    </source>
</evidence>
<dbReference type="EMBL" id="CAADAN010000001">
    <property type="protein sequence ID" value="VFD29419.1"/>
    <property type="molecule type" value="Genomic_DNA"/>
</dbReference>
<evidence type="ECO:0000313" key="9">
    <source>
        <dbReference type="EMBL" id="CDS85696.1"/>
    </source>
</evidence>
<gene>
    <name evidence="13" type="primary">ygaZ</name>
    <name evidence="11" type="ORF">BN1095_330090</name>
    <name evidence="9" type="ORF">BN1096_520431</name>
    <name evidence="10" type="ORF">BN1097_630183</name>
    <name evidence="12" type="ORF">KRM00_001760</name>
    <name evidence="15" type="ORF">SAMEA1402366_01093</name>
    <name evidence="14" type="ORF">SAMEA1402399_00462</name>
    <name evidence="13" type="ORF">SAMEA3375112_02237</name>
</gene>
<evidence type="ECO:0000313" key="18">
    <source>
        <dbReference type="Proteomes" id="UP000411588"/>
    </source>
</evidence>
<dbReference type="EMBL" id="FUPS01000007">
    <property type="protein sequence ID" value="SJS50383.1"/>
    <property type="molecule type" value="Genomic_DNA"/>
</dbReference>
<evidence type="ECO:0000313" key="13">
    <source>
        <dbReference type="EMBL" id="SJS50383.1"/>
    </source>
</evidence>
<reference evidence="11" key="1">
    <citation type="submission" date="2014-07" db="EMBL/GenBank/DDBJ databases">
        <authorList>
            <person name="Monot Marc"/>
        </authorList>
    </citation>
    <scope>NUCLEOTIDE SEQUENCE</scope>
    <source>
        <strain evidence="11">7032989</strain>
        <strain evidence="10">7032994</strain>
    </source>
</reference>
<keyword evidence="3" id="KW-0813">Transport</keyword>
<dbReference type="RefSeq" id="WP_004454563.1">
    <property type="nucleotide sequence ID" value="NZ_AP031492.1"/>
</dbReference>
<dbReference type="PANTHER" id="PTHR34979">
    <property type="entry name" value="INNER MEMBRANE PROTEIN YGAZ"/>
    <property type="match status" value="1"/>
</dbReference>
<dbReference type="EMBL" id="DAEPXK010000015">
    <property type="protein sequence ID" value="HBH1542278.1"/>
    <property type="molecule type" value="Genomic_DNA"/>
</dbReference>
<keyword evidence="6 8" id="KW-1133">Transmembrane helix</keyword>
<dbReference type="EMBL" id="LK932402">
    <property type="protein sequence ID" value="CDS87694.1"/>
    <property type="molecule type" value="Genomic_DNA"/>
</dbReference>
<dbReference type="GO" id="GO:1903785">
    <property type="term" value="P:L-valine transmembrane transport"/>
    <property type="evidence" value="ECO:0007669"/>
    <property type="project" value="TreeGrafter"/>
</dbReference>
<feature type="transmembrane region" description="Helical" evidence="8">
    <location>
        <begin position="12"/>
        <end position="32"/>
    </location>
</feature>
<dbReference type="EMBL" id="LK932994">
    <property type="protein sequence ID" value="CDT13761.1"/>
    <property type="molecule type" value="Genomic_DNA"/>
</dbReference>
<dbReference type="InterPro" id="IPR011606">
    <property type="entry name" value="Brnchd-chn_aa_trnsp_permease"/>
</dbReference>
<proteinExistence type="inferred from homology"/>